<reference evidence="1" key="1">
    <citation type="submission" date="2022-07" db="EMBL/GenBank/DDBJ databases">
        <title>Pseudomonas nunamit sp. nov. an antifungal species isolated from Greenland.</title>
        <authorList>
            <person name="Ntana F."/>
            <person name="Hennessy R.C."/>
            <person name="Zervas A."/>
            <person name="Stougaard P."/>
        </authorList>
    </citation>
    <scope>NUCLEOTIDE SEQUENCE</scope>
    <source>
        <strain evidence="1">In5</strain>
    </source>
</reference>
<sequence length="59" mass="6858">MKYLWVRALHGQTDRSEKGRKRLTSPEEKNWIVLNVEPIARAFKANVLHPSKSLTMPID</sequence>
<name>A0ABY5EBZ3_9PSED</name>
<dbReference type="Proteomes" id="UP001059607">
    <property type="component" value="Chromosome"/>
</dbReference>
<evidence type="ECO:0000313" key="2">
    <source>
        <dbReference type="Proteomes" id="UP001059607"/>
    </source>
</evidence>
<organism evidence="1 2">
    <name type="scientific">Pseudomonas nunensis</name>
    <dbReference type="NCBI Taxonomy" id="2961896"/>
    <lineage>
        <taxon>Bacteria</taxon>
        <taxon>Pseudomonadati</taxon>
        <taxon>Pseudomonadota</taxon>
        <taxon>Gammaproteobacteria</taxon>
        <taxon>Pseudomonadales</taxon>
        <taxon>Pseudomonadaceae</taxon>
        <taxon>Pseudomonas</taxon>
    </lineage>
</organism>
<accession>A0ABY5EBZ3</accession>
<proteinExistence type="predicted"/>
<evidence type="ECO:0000313" key="1">
    <source>
        <dbReference type="EMBL" id="UTO11857.1"/>
    </source>
</evidence>
<dbReference type="EMBL" id="CP101125">
    <property type="protein sequence ID" value="UTO11857.1"/>
    <property type="molecule type" value="Genomic_DNA"/>
</dbReference>
<evidence type="ECO:0008006" key="3">
    <source>
        <dbReference type="Google" id="ProtNLM"/>
    </source>
</evidence>
<keyword evidence="2" id="KW-1185">Reference proteome</keyword>
<protein>
    <recommendedName>
        <fullName evidence="3">Transposase</fullName>
    </recommendedName>
</protein>
<gene>
    <name evidence="1" type="ORF">NK667_16885</name>
</gene>
<dbReference type="RefSeq" id="WP_054054132.1">
    <property type="nucleotide sequence ID" value="NZ_CP101125.1"/>
</dbReference>